<feature type="signal peptide" evidence="2">
    <location>
        <begin position="1"/>
        <end position="18"/>
    </location>
</feature>
<evidence type="ECO:0000259" key="3">
    <source>
        <dbReference type="PROSITE" id="PS50026"/>
    </source>
</evidence>
<feature type="domain" description="EGF-like" evidence="3">
    <location>
        <begin position="54"/>
        <end position="91"/>
    </location>
</feature>
<dbReference type="Proteomes" id="UP001164746">
    <property type="component" value="Chromosome 5"/>
</dbReference>
<feature type="domain" description="EGF-like" evidence="3">
    <location>
        <begin position="18"/>
        <end position="51"/>
    </location>
</feature>
<sequence>MRVTFVILCCMLVTRVYSMYNCKRLEDCQNGGTCNDDGTCTCVNGTHYRCEVDNTVPCAAETIDCGANGQCFTDVTDVCACDYGYYGTNCESSLVEIDCTADSATYILMFPDSFTGTVEIVPANPATTVTETCVKSPTTADGYKTYNASFDLSTEGTTDCPTSLLSPADQGGENMDYSALLIVRYWPNLSTSLDELYNLTCSHVGGVVEIYQDISNVSLTVTDLDQVTKDKSFSPIEMALTKDSGTMFDSETSLIVGDKFDVNVFLNVDTGSFASVRFESCVANNTLEGGESRRKRRAAGDDNEERTVSAVITVLNPGETLKDASTVRSSP</sequence>
<feature type="domain" description="ZP" evidence="4">
    <location>
        <begin position="98"/>
        <end position="331"/>
    </location>
</feature>
<feature type="chain" id="PRO_5046251017" evidence="2">
    <location>
        <begin position="19"/>
        <end position="331"/>
    </location>
</feature>
<organism evidence="5 6">
    <name type="scientific">Mya arenaria</name>
    <name type="common">Soft-shell clam</name>
    <dbReference type="NCBI Taxonomy" id="6604"/>
    <lineage>
        <taxon>Eukaryota</taxon>
        <taxon>Metazoa</taxon>
        <taxon>Spiralia</taxon>
        <taxon>Lophotrochozoa</taxon>
        <taxon>Mollusca</taxon>
        <taxon>Bivalvia</taxon>
        <taxon>Autobranchia</taxon>
        <taxon>Heteroconchia</taxon>
        <taxon>Euheterodonta</taxon>
        <taxon>Imparidentia</taxon>
        <taxon>Neoheterodontei</taxon>
        <taxon>Myida</taxon>
        <taxon>Myoidea</taxon>
        <taxon>Myidae</taxon>
        <taxon>Mya</taxon>
    </lineage>
</organism>
<dbReference type="PROSITE" id="PS01186">
    <property type="entry name" value="EGF_2"/>
    <property type="match status" value="1"/>
</dbReference>
<dbReference type="InterPro" id="IPR001507">
    <property type="entry name" value="ZP_dom"/>
</dbReference>
<name>A0ABY7E869_MYAAR</name>
<comment type="caution">
    <text evidence="1">Lacks conserved residue(s) required for the propagation of feature annotation.</text>
</comment>
<evidence type="ECO:0000259" key="4">
    <source>
        <dbReference type="PROSITE" id="PS51034"/>
    </source>
</evidence>
<reference evidence="5" key="1">
    <citation type="submission" date="2022-11" db="EMBL/GenBank/DDBJ databases">
        <title>Centuries of genome instability and evolution in soft-shell clam transmissible cancer (bioRxiv).</title>
        <authorList>
            <person name="Hart S.F.M."/>
            <person name="Yonemitsu M.A."/>
            <person name="Giersch R.M."/>
            <person name="Beal B.F."/>
            <person name="Arriagada G."/>
            <person name="Davis B.W."/>
            <person name="Ostrander E.A."/>
            <person name="Goff S.P."/>
            <person name="Metzger M.J."/>
        </authorList>
    </citation>
    <scope>NUCLEOTIDE SEQUENCE</scope>
    <source>
        <strain evidence="5">MELC-2E11</strain>
        <tissue evidence="5">Siphon/mantle</tissue>
    </source>
</reference>
<keyword evidence="1" id="KW-1015">Disulfide bond</keyword>
<accession>A0ABY7E869</accession>
<dbReference type="SMART" id="SM00181">
    <property type="entry name" value="EGF"/>
    <property type="match status" value="2"/>
</dbReference>
<keyword evidence="2" id="KW-0732">Signal</keyword>
<evidence type="ECO:0000313" key="6">
    <source>
        <dbReference type="Proteomes" id="UP001164746"/>
    </source>
</evidence>
<protein>
    <submittedName>
        <fullName evidence="5">ELDP1-like protein</fullName>
    </submittedName>
</protein>
<evidence type="ECO:0000256" key="1">
    <source>
        <dbReference type="PROSITE-ProRule" id="PRU00076"/>
    </source>
</evidence>
<keyword evidence="1" id="KW-0245">EGF-like domain</keyword>
<evidence type="ECO:0000313" key="5">
    <source>
        <dbReference type="EMBL" id="WAR04958.1"/>
    </source>
</evidence>
<keyword evidence="6" id="KW-1185">Reference proteome</keyword>
<gene>
    <name evidence="5" type="ORF">MAR_020327</name>
</gene>
<proteinExistence type="predicted"/>
<evidence type="ECO:0000256" key="2">
    <source>
        <dbReference type="SAM" id="SignalP"/>
    </source>
</evidence>
<dbReference type="PROSITE" id="PS51034">
    <property type="entry name" value="ZP_2"/>
    <property type="match status" value="1"/>
</dbReference>
<feature type="disulfide bond" evidence="1">
    <location>
        <begin position="81"/>
        <end position="90"/>
    </location>
</feature>
<dbReference type="PROSITE" id="PS50026">
    <property type="entry name" value="EGF_3"/>
    <property type="match status" value="2"/>
</dbReference>
<dbReference type="PROSITE" id="PS00022">
    <property type="entry name" value="EGF_1"/>
    <property type="match status" value="1"/>
</dbReference>
<dbReference type="InterPro" id="IPR000742">
    <property type="entry name" value="EGF"/>
</dbReference>
<dbReference type="EMBL" id="CP111016">
    <property type="protein sequence ID" value="WAR04958.1"/>
    <property type="molecule type" value="Genomic_DNA"/>
</dbReference>
<dbReference type="Gene3D" id="2.10.25.10">
    <property type="entry name" value="Laminin"/>
    <property type="match status" value="1"/>
</dbReference>